<reference evidence="1 2" key="1">
    <citation type="journal article" date="2018" name="Nat. Ecol. Evol.">
        <title>Pezizomycetes genomes reveal the molecular basis of ectomycorrhizal truffle lifestyle.</title>
        <authorList>
            <person name="Murat C."/>
            <person name="Payen T."/>
            <person name="Noel B."/>
            <person name="Kuo A."/>
            <person name="Morin E."/>
            <person name="Chen J."/>
            <person name="Kohler A."/>
            <person name="Krizsan K."/>
            <person name="Balestrini R."/>
            <person name="Da Silva C."/>
            <person name="Montanini B."/>
            <person name="Hainaut M."/>
            <person name="Levati E."/>
            <person name="Barry K.W."/>
            <person name="Belfiori B."/>
            <person name="Cichocki N."/>
            <person name="Clum A."/>
            <person name="Dockter R.B."/>
            <person name="Fauchery L."/>
            <person name="Guy J."/>
            <person name="Iotti M."/>
            <person name="Le Tacon F."/>
            <person name="Lindquist E.A."/>
            <person name="Lipzen A."/>
            <person name="Malagnac F."/>
            <person name="Mello A."/>
            <person name="Molinier V."/>
            <person name="Miyauchi S."/>
            <person name="Poulain J."/>
            <person name="Riccioni C."/>
            <person name="Rubini A."/>
            <person name="Sitrit Y."/>
            <person name="Splivallo R."/>
            <person name="Traeger S."/>
            <person name="Wang M."/>
            <person name="Zifcakova L."/>
            <person name="Wipf D."/>
            <person name="Zambonelli A."/>
            <person name="Paolocci F."/>
            <person name="Nowrousian M."/>
            <person name="Ottonello S."/>
            <person name="Baldrian P."/>
            <person name="Spatafora J.W."/>
            <person name="Henrissat B."/>
            <person name="Nagy L.G."/>
            <person name="Aury J.M."/>
            <person name="Wincker P."/>
            <person name="Grigoriev I.V."/>
            <person name="Bonfante P."/>
            <person name="Martin F.M."/>
        </authorList>
    </citation>
    <scope>NUCLEOTIDE SEQUENCE [LARGE SCALE GENOMIC DNA]</scope>
    <source>
        <strain evidence="1 2">120613-1</strain>
    </source>
</reference>
<sequence>MLSDCLLPNSHITLPPDISEAAIRAKGLDPQCRHATEFFEYGNNNDGYWKSENLITHIVDIVILMFELLYPAESYAAVFFFDNATSHACFAPDALRTKTMNLGPGGDQAYMQALSSTPLIRKCSECKVLKAMTPVMHVVLGTYLMSNQTFNHKKADYRRKLSTEDTL</sequence>
<evidence type="ECO:0000313" key="2">
    <source>
        <dbReference type="Proteomes" id="UP000276215"/>
    </source>
</evidence>
<dbReference type="AlphaFoldDB" id="A0A3N4JEE9"/>
<dbReference type="Proteomes" id="UP000276215">
    <property type="component" value="Unassembled WGS sequence"/>
</dbReference>
<dbReference type="STRING" id="1336337.A0A3N4JEE9"/>
<dbReference type="PANTHER" id="PTHR35871">
    <property type="entry name" value="EXPRESSED PROTEIN"/>
    <property type="match status" value="1"/>
</dbReference>
<dbReference type="PANTHER" id="PTHR35871:SF1">
    <property type="entry name" value="CXC1-LIKE CYSTEINE CLUSTER ASSOCIATED WITH KDZ TRANSPOSASES DOMAIN-CONTAINING PROTEIN"/>
    <property type="match status" value="1"/>
</dbReference>
<protein>
    <recommendedName>
        <fullName evidence="3">DDE-1 domain-containing protein</fullName>
    </recommendedName>
</protein>
<organism evidence="1 2">
    <name type="scientific">Choiromyces venosus 120613-1</name>
    <dbReference type="NCBI Taxonomy" id="1336337"/>
    <lineage>
        <taxon>Eukaryota</taxon>
        <taxon>Fungi</taxon>
        <taxon>Dikarya</taxon>
        <taxon>Ascomycota</taxon>
        <taxon>Pezizomycotina</taxon>
        <taxon>Pezizomycetes</taxon>
        <taxon>Pezizales</taxon>
        <taxon>Tuberaceae</taxon>
        <taxon>Choiromyces</taxon>
    </lineage>
</organism>
<accession>A0A3N4JEE9</accession>
<keyword evidence="2" id="KW-1185">Reference proteome</keyword>
<name>A0A3N4JEE9_9PEZI</name>
<gene>
    <name evidence="1" type="ORF">L873DRAFT_1930442</name>
</gene>
<dbReference type="OrthoDB" id="5393981at2759"/>
<evidence type="ECO:0008006" key="3">
    <source>
        <dbReference type="Google" id="ProtNLM"/>
    </source>
</evidence>
<proteinExistence type="predicted"/>
<evidence type="ECO:0000313" key="1">
    <source>
        <dbReference type="EMBL" id="RPA95657.1"/>
    </source>
</evidence>
<dbReference type="EMBL" id="ML120423">
    <property type="protein sequence ID" value="RPA95657.1"/>
    <property type="molecule type" value="Genomic_DNA"/>
</dbReference>